<reference evidence="10" key="1">
    <citation type="submission" date="2025-08" db="UniProtKB">
        <authorList>
            <consortium name="RefSeq"/>
        </authorList>
    </citation>
    <scope>IDENTIFICATION</scope>
    <source>
        <tissue evidence="10">Whole body</tissue>
    </source>
</reference>
<feature type="compositionally biased region" description="Low complexity" evidence="8">
    <location>
        <begin position="19"/>
        <end position="31"/>
    </location>
</feature>
<feature type="compositionally biased region" description="Acidic residues" evidence="8">
    <location>
        <begin position="1"/>
        <end position="18"/>
    </location>
</feature>
<dbReference type="OrthoDB" id="2119217at2759"/>
<evidence type="ECO:0000256" key="4">
    <source>
        <dbReference type="ARBA" id="ARBA00022490"/>
    </source>
</evidence>
<dbReference type="PANTHER" id="PTHR13376">
    <property type="entry name" value="INTRAFLAGELLAR TRANSPORT PROTEIN 46 HOMOLOG"/>
    <property type="match status" value="1"/>
</dbReference>
<keyword evidence="9" id="KW-1185">Reference proteome</keyword>
<evidence type="ECO:0000256" key="1">
    <source>
        <dbReference type="ARBA" id="ARBA00004120"/>
    </source>
</evidence>
<evidence type="ECO:0000313" key="9">
    <source>
        <dbReference type="Proteomes" id="UP000694846"/>
    </source>
</evidence>
<evidence type="ECO:0000256" key="8">
    <source>
        <dbReference type="SAM" id="MobiDB-lite"/>
    </source>
</evidence>
<dbReference type="GO" id="GO:0005815">
    <property type="term" value="C:microtubule organizing center"/>
    <property type="evidence" value="ECO:0007669"/>
    <property type="project" value="TreeGrafter"/>
</dbReference>
<organism evidence="9 10">
    <name type="scientific">Sipha flava</name>
    <name type="common">yellow sugarcane aphid</name>
    <dbReference type="NCBI Taxonomy" id="143950"/>
    <lineage>
        <taxon>Eukaryota</taxon>
        <taxon>Metazoa</taxon>
        <taxon>Ecdysozoa</taxon>
        <taxon>Arthropoda</taxon>
        <taxon>Hexapoda</taxon>
        <taxon>Insecta</taxon>
        <taxon>Pterygota</taxon>
        <taxon>Neoptera</taxon>
        <taxon>Paraneoptera</taxon>
        <taxon>Hemiptera</taxon>
        <taxon>Sternorrhyncha</taxon>
        <taxon>Aphidomorpha</taxon>
        <taxon>Aphidoidea</taxon>
        <taxon>Aphididae</taxon>
        <taxon>Sipha</taxon>
    </lineage>
</organism>
<accession>A0A8B8G1D2</accession>
<comment type="similarity">
    <text evidence="2">Belongs to the IFT46 family.</text>
</comment>
<dbReference type="GO" id="GO:0060271">
    <property type="term" value="P:cilium assembly"/>
    <property type="evidence" value="ECO:0007669"/>
    <property type="project" value="TreeGrafter"/>
</dbReference>
<keyword evidence="5" id="KW-0969">Cilium</keyword>
<dbReference type="GO" id="GO:0031514">
    <property type="term" value="C:motile cilium"/>
    <property type="evidence" value="ECO:0007669"/>
    <property type="project" value="TreeGrafter"/>
</dbReference>
<evidence type="ECO:0000313" key="10">
    <source>
        <dbReference type="RefSeq" id="XP_025417044.1"/>
    </source>
</evidence>
<evidence type="ECO:0000256" key="5">
    <source>
        <dbReference type="ARBA" id="ARBA00023069"/>
    </source>
</evidence>
<gene>
    <name evidence="10" type="primary">LOC112688187</name>
</gene>
<comment type="subcellular location">
    <subcellularLocation>
        <location evidence="1">Cytoplasm</location>
        <location evidence="1">Cytoskeleton</location>
        <location evidence="1">Cilium basal body</location>
    </subcellularLocation>
</comment>
<evidence type="ECO:0000256" key="7">
    <source>
        <dbReference type="ARBA" id="ARBA00023273"/>
    </source>
</evidence>
<dbReference type="AlphaFoldDB" id="A0A8B8G1D2"/>
<keyword evidence="7" id="KW-0966">Cell projection</keyword>
<feature type="region of interest" description="Disordered" evidence="8">
    <location>
        <begin position="1"/>
        <end position="80"/>
    </location>
</feature>
<dbReference type="RefSeq" id="XP_025417044.1">
    <property type="nucleotide sequence ID" value="XM_025561259.1"/>
</dbReference>
<keyword evidence="6" id="KW-0206">Cytoskeleton</keyword>
<dbReference type="Proteomes" id="UP000694846">
    <property type="component" value="Unplaced"/>
</dbReference>
<name>A0A8B8G1D2_9HEMI</name>
<dbReference type="Pfam" id="PF12317">
    <property type="entry name" value="IFT46_B_C"/>
    <property type="match status" value="1"/>
</dbReference>
<dbReference type="GO" id="GO:0042073">
    <property type="term" value="P:intraciliary transport"/>
    <property type="evidence" value="ECO:0007669"/>
    <property type="project" value="InterPro"/>
</dbReference>
<dbReference type="GO" id="GO:0030992">
    <property type="term" value="C:intraciliary transport particle B"/>
    <property type="evidence" value="ECO:0007669"/>
    <property type="project" value="TreeGrafter"/>
</dbReference>
<proteinExistence type="inferred from homology"/>
<evidence type="ECO:0000256" key="2">
    <source>
        <dbReference type="ARBA" id="ARBA00007700"/>
    </source>
</evidence>
<dbReference type="PANTHER" id="PTHR13376:SF0">
    <property type="entry name" value="INTRAFLAGELLAR TRANSPORT PROTEIN 46 HOMOLOG"/>
    <property type="match status" value="1"/>
</dbReference>
<protein>
    <recommendedName>
        <fullName evidence="3">Intraflagellar transport protein 46 homolog</fullName>
    </recommendedName>
</protein>
<evidence type="ECO:0000256" key="3">
    <source>
        <dbReference type="ARBA" id="ARBA00017206"/>
    </source>
</evidence>
<dbReference type="InterPro" id="IPR022088">
    <property type="entry name" value="Intraflagellar_transp_cmplxB"/>
</dbReference>
<dbReference type="GeneID" id="112688187"/>
<sequence>MYDEEIDVRDAEDVDSGSDDSGSSSSSIGNDSSRDLRTPSAKQRKLLMSSGSGRRSRSRLRAVDCADPDEAAKEDPDDDYDVHEAQRDFNKDVDLLHLSQDIKDVFKYISMYYPQKTKLEFRLQPFVPDYLPAVGDADAFIKVIAPDPSVQVGLGLEYLDEPSLNQSDPCLLNLQLRASSKSLSKSLVVKRLENAEKNPKVVEQWIRDINELNRGKSSTFFYSKKMPDVETIMESWTGGDKRDKEMPDFENADLLTLIDDVSDYFGIPRTDTKIESLHLLFSVYVAIKNSLAQDTTVLASSESSS</sequence>
<evidence type="ECO:0000256" key="6">
    <source>
        <dbReference type="ARBA" id="ARBA00023212"/>
    </source>
</evidence>
<keyword evidence="4" id="KW-0963">Cytoplasm</keyword>
<dbReference type="CTD" id="56912"/>